<dbReference type="HOGENOM" id="CLU_2259607_0_0_10"/>
<dbReference type="EMBL" id="HE796683">
    <property type="protein sequence ID" value="CCH01667.1"/>
    <property type="molecule type" value="Genomic_DNA"/>
</dbReference>
<dbReference type="KEGG" id="fae:FAES_3660"/>
<proteinExistence type="predicted"/>
<dbReference type="Proteomes" id="UP000011058">
    <property type="component" value="Chromosome"/>
</dbReference>
<evidence type="ECO:0000313" key="2">
    <source>
        <dbReference type="Proteomes" id="UP000011058"/>
    </source>
</evidence>
<accession>I0KC14</accession>
<organism evidence="1 2">
    <name type="scientific">Fibrella aestuarina BUZ 2</name>
    <dbReference type="NCBI Taxonomy" id="1166018"/>
    <lineage>
        <taxon>Bacteria</taxon>
        <taxon>Pseudomonadati</taxon>
        <taxon>Bacteroidota</taxon>
        <taxon>Cytophagia</taxon>
        <taxon>Cytophagales</taxon>
        <taxon>Spirosomataceae</taxon>
        <taxon>Fibrella</taxon>
    </lineage>
</organism>
<dbReference type="AlphaFoldDB" id="I0KC14"/>
<dbReference type="STRING" id="1166018.FAES_3660"/>
<sequence length="103" mass="11663">MGHNQLPYMQTEEVKTLDDKVYVDLKNEIKRTQPDVRVLPVQPERESIIHCRQLTLVGPSVDLTLLTNAARMNDEFSLSVHSLTTRRTGANIAATVLLVDYTE</sequence>
<gene>
    <name evidence="1" type="ORF">FAES_3660</name>
</gene>
<keyword evidence="2" id="KW-1185">Reference proteome</keyword>
<name>I0KC14_9BACT</name>
<reference evidence="1 2" key="1">
    <citation type="journal article" date="2012" name="J. Bacteriol.">
        <title>Genome Sequence of Fibrella aestuarina BUZ 2T, a Filamentous Marine Bacterium.</title>
        <authorList>
            <person name="Filippini M."/>
            <person name="Qi W."/>
            <person name="Blom J."/>
            <person name="Goesmann A."/>
            <person name="Smits T.H."/>
            <person name="Bagheri H.C."/>
        </authorList>
    </citation>
    <scope>NUCLEOTIDE SEQUENCE [LARGE SCALE GENOMIC DNA]</scope>
    <source>
        <strain evidence="2">BUZ 2T</strain>
    </source>
</reference>
<protein>
    <submittedName>
        <fullName evidence="1">Uncharacterized protein</fullName>
    </submittedName>
</protein>
<evidence type="ECO:0000313" key="1">
    <source>
        <dbReference type="EMBL" id="CCH01667.1"/>
    </source>
</evidence>